<keyword evidence="3" id="KW-1185">Reference proteome</keyword>
<dbReference type="RefSeq" id="WP_347437319.1">
    <property type="nucleotide sequence ID" value="NZ_CP089291.1"/>
</dbReference>
<dbReference type="InterPro" id="IPR019267">
    <property type="entry name" value="CRISPR-assoc_Cas6_C"/>
</dbReference>
<evidence type="ECO:0000313" key="2">
    <source>
        <dbReference type="EMBL" id="UOF90620.1"/>
    </source>
</evidence>
<evidence type="ECO:0000313" key="3">
    <source>
        <dbReference type="Proteomes" id="UP000830167"/>
    </source>
</evidence>
<accession>A0ABY4CJJ6</accession>
<evidence type="ECO:0000259" key="1">
    <source>
        <dbReference type="Pfam" id="PF10040"/>
    </source>
</evidence>
<gene>
    <name evidence="2" type="primary">cas6</name>
    <name evidence="2" type="ORF">LSG31_22660</name>
</gene>
<dbReference type="EMBL" id="CP089291">
    <property type="protein sequence ID" value="UOF90620.1"/>
    <property type="molecule type" value="Genomic_DNA"/>
</dbReference>
<dbReference type="Pfam" id="PF10040">
    <property type="entry name" value="CRISPR_Cas6"/>
    <property type="match status" value="1"/>
</dbReference>
<sequence length="322" mass="37146">MFDELRVAKYRFTLQAGERGLELPAWKASTFRGAFGHVFKRLSCINPGEDCGACSALTYCAYPYIFETRPNHEESFMGGYEQVPRPYILEVPTDKQTIYEPGDLLSVNLLLFGKAIHYAPLFVSTFKELGEQGIGRGRKGYRLVHVENRDMKMGNHRTMFLNEENVTFHSPIVLTGRDIWEGAKSQAPEQGRLMVFFETPLRIKSQGIYSDNPSFPLLIRNILRRMTGLLQFHHDITPKWDIKNLILKSEQIQLVRKEVKWVDYDRYSARQDSKMKMGGIVGWAQYEGEVGEFLPWLRVAEIIHIGKNTVFDLGRTRVTVHH</sequence>
<proteinExistence type="predicted"/>
<dbReference type="Proteomes" id="UP000830167">
    <property type="component" value="Chromosome"/>
</dbReference>
<organism evidence="2 3">
    <name type="scientific">Fodinisporobacter ferrooxydans</name>
    <dbReference type="NCBI Taxonomy" id="2901836"/>
    <lineage>
        <taxon>Bacteria</taxon>
        <taxon>Bacillati</taxon>
        <taxon>Bacillota</taxon>
        <taxon>Bacilli</taxon>
        <taxon>Bacillales</taxon>
        <taxon>Alicyclobacillaceae</taxon>
        <taxon>Fodinisporobacter</taxon>
    </lineage>
</organism>
<protein>
    <submittedName>
        <fullName evidence="2">CRISPR system precrRNA processing endoribonuclease RAMP protein Cas6</fullName>
    </submittedName>
</protein>
<name>A0ABY4CJJ6_9BACL</name>
<feature type="domain" description="CRISPR-associated protein Cas6 C-terminal" evidence="1">
    <location>
        <begin position="197"/>
        <end position="315"/>
    </location>
</feature>
<reference evidence="2" key="1">
    <citation type="submission" date="2021-12" db="EMBL/GenBank/DDBJ databases">
        <title>Alicyclobacillaceae gen. nov., sp. nov., isolated from chalcocite enrichment system.</title>
        <authorList>
            <person name="Jiang Z."/>
        </authorList>
    </citation>
    <scope>NUCLEOTIDE SEQUENCE</scope>
    <source>
        <strain evidence="2">MYW30-H2</strain>
    </source>
</reference>
<dbReference type="Gene3D" id="3.30.70.1900">
    <property type="match status" value="1"/>
</dbReference>